<dbReference type="GO" id="GO:0019693">
    <property type="term" value="P:ribose phosphate metabolic process"/>
    <property type="evidence" value="ECO:0007669"/>
    <property type="project" value="TreeGrafter"/>
</dbReference>
<dbReference type="AlphaFoldDB" id="A0A1M5IK35"/>
<evidence type="ECO:0000256" key="12">
    <source>
        <dbReference type="ARBA" id="ARBA00049546"/>
    </source>
</evidence>
<keyword evidence="17" id="KW-1185">Reference proteome</keyword>
<dbReference type="EC" id="3.6.1.13" evidence="3"/>
<dbReference type="Gene3D" id="3.90.79.10">
    <property type="entry name" value="Nucleoside Triphosphate Pyrophosphohydrolase"/>
    <property type="match status" value="1"/>
</dbReference>
<evidence type="ECO:0000256" key="8">
    <source>
        <dbReference type="ARBA" id="ARBA00025164"/>
    </source>
</evidence>
<keyword evidence="7 13" id="KW-0460">Magnesium</keyword>
<evidence type="ECO:0000256" key="11">
    <source>
        <dbReference type="ARBA" id="ARBA00033056"/>
    </source>
</evidence>
<dbReference type="InterPro" id="IPR013024">
    <property type="entry name" value="GGCT-like"/>
</dbReference>
<dbReference type="NCBIfam" id="TIGR00052">
    <property type="entry name" value="nudix-type nucleoside diphosphatase, YffH/AdpP family"/>
    <property type="match status" value="1"/>
</dbReference>
<dbReference type="SUPFAM" id="SSF55811">
    <property type="entry name" value="Nudix"/>
    <property type="match status" value="1"/>
</dbReference>
<dbReference type="InterPro" id="IPR036568">
    <property type="entry name" value="GGCT-like_sf"/>
</dbReference>
<evidence type="ECO:0000313" key="17">
    <source>
        <dbReference type="Proteomes" id="UP000184211"/>
    </source>
</evidence>
<evidence type="ECO:0000256" key="2">
    <source>
        <dbReference type="ARBA" id="ARBA00007482"/>
    </source>
</evidence>
<accession>A0A1M5IK35</accession>
<evidence type="ECO:0000256" key="3">
    <source>
        <dbReference type="ARBA" id="ARBA00012453"/>
    </source>
</evidence>
<dbReference type="Pfam" id="PF06094">
    <property type="entry name" value="GGACT"/>
    <property type="match status" value="1"/>
</dbReference>
<dbReference type="Gene3D" id="3.10.490.10">
    <property type="entry name" value="Gamma-glutamyl cyclotransferase-like"/>
    <property type="match status" value="1"/>
</dbReference>
<proteinExistence type="inferred from homology"/>
<dbReference type="Proteomes" id="UP000184211">
    <property type="component" value="Unassembled WGS sequence"/>
</dbReference>
<dbReference type="GO" id="GO:0046872">
    <property type="term" value="F:metal ion binding"/>
    <property type="evidence" value="ECO:0007669"/>
    <property type="project" value="UniProtKB-KW"/>
</dbReference>
<dbReference type="OrthoDB" id="5292471at2"/>
<evidence type="ECO:0000256" key="4">
    <source>
        <dbReference type="ARBA" id="ARBA00013297"/>
    </source>
</evidence>
<dbReference type="PANTHER" id="PTHR11839:SF5">
    <property type="entry name" value="ADP-RIBOSE PYROPHOSPHATASE"/>
    <property type="match status" value="1"/>
</dbReference>
<protein>
    <recommendedName>
        <fullName evidence="4">ADP-ribose pyrophosphatase</fullName>
        <ecNumber evidence="3">3.6.1.13</ecNumber>
    </recommendedName>
    <alternativeName>
        <fullName evidence="9">ADP-ribose diphosphatase</fullName>
    </alternativeName>
    <alternativeName>
        <fullName evidence="11">ADP-ribose phosphohydrolase</fullName>
    </alternativeName>
    <alternativeName>
        <fullName evidence="10">Adenosine diphosphoribose pyrophosphatase</fullName>
    </alternativeName>
</protein>
<dbReference type="InterPro" id="IPR009288">
    <property type="entry name" value="AIG2-like_dom"/>
</dbReference>
<evidence type="ECO:0000313" key="16">
    <source>
        <dbReference type="EMBL" id="SHG28605.1"/>
    </source>
</evidence>
<dbReference type="GO" id="GO:0005829">
    <property type="term" value="C:cytosol"/>
    <property type="evidence" value="ECO:0007669"/>
    <property type="project" value="TreeGrafter"/>
</dbReference>
<evidence type="ECO:0000256" key="14">
    <source>
        <dbReference type="PIRSR" id="PIRSR604385-3"/>
    </source>
</evidence>
<evidence type="ECO:0000256" key="13">
    <source>
        <dbReference type="PIRSR" id="PIRSR604385-2"/>
    </source>
</evidence>
<dbReference type="GO" id="GO:0047631">
    <property type="term" value="F:ADP-ribose diphosphatase activity"/>
    <property type="evidence" value="ECO:0007669"/>
    <property type="project" value="UniProtKB-EC"/>
</dbReference>
<feature type="binding site" evidence="13">
    <location>
        <position position="281"/>
    </location>
    <ligand>
        <name>Mg(2+)</name>
        <dbReference type="ChEBI" id="CHEBI:18420"/>
        <label>1</label>
    </ligand>
</feature>
<evidence type="ECO:0000256" key="5">
    <source>
        <dbReference type="ARBA" id="ARBA00022723"/>
    </source>
</evidence>
<dbReference type="SUPFAM" id="SSF110857">
    <property type="entry name" value="Gamma-glutamyl cyclotransferase-like"/>
    <property type="match status" value="1"/>
</dbReference>
<dbReference type="CDD" id="cd06661">
    <property type="entry name" value="GGCT_like"/>
    <property type="match status" value="1"/>
</dbReference>
<reference evidence="17" key="1">
    <citation type="submission" date="2016-11" db="EMBL/GenBank/DDBJ databases">
        <authorList>
            <person name="Varghese N."/>
            <person name="Submissions S."/>
        </authorList>
    </citation>
    <scope>NUCLEOTIDE SEQUENCE [LARGE SCALE GENOMIC DNA]</scope>
    <source>
        <strain evidence="17">DSM 28223</strain>
    </source>
</reference>
<dbReference type="GO" id="GO:0006753">
    <property type="term" value="P:nucleoside phosphate metabolic process"/>
    <property type="evidence" value="ECO:0007669"/>
    <property type="project" value="TreeGrafter"/>
</dbReference>
<feature type="binding site" evidence="13">
    <location>
        <position position="330"/>
    </location>
    <ligand>
        <name>Mg(2+)</name>
        <dbReference type="ChEBI" id="CHEBI:18420"/>
        <label>1</label>
    </ligand>
</feature>
<dbReference type="STRING" id="870908.SAMN04488044_0357"/>
<evidence type="ECO:0000256" key="6">
    <source>
        <dbReference type="ARBA" id="ARBA00022801"/>
    </source>
</evidence>
<comment type="catalytic activity">
    <reaction evidence="12">
        <text>ADP-D-ribose + H2O = D-ribose 5-phosphate + AMP + 2 H(+)</text>
        <dbReference type="Rhea" id="RHEA:10412"/>
        <dbReference type="ChEBI" id="CHEBI:15377"/>
        <dbReference type="ChEBI" id="CHEBI:15378"/>
        <dbReference type="ChEBI" id="CHEBI:57967"/>
        <dbReference type="ChEBI" id="CHEBI:78346"/>
        <dbReference type="ChEBI" id="CHEBI:456215"/>
        <dbReference type="EC" id="3.6.1.13"/>
    </reaction>
</comment>
<dbReference type="PROSITE" id="PS51462">
    <property type="entry name" value="NUDIX"/>
    <property type="match status" value="1"/>
</dbReference>
<gene>
    <name evidence="16" type="ORF">SAMN04488044_0357</name>
</gene>
<dbReference type="GO" id="GO:0019144">
    <property type="term" value="F:ADP-sugar diphosphatase activity"/>
    <property type="evidence" value="ECO:0007669"/>
    <property type="project" value="TreeGrafter"/>
</dbReference>
<organism evidence="16 17">
    <name type="scientific">Cognatishimia maritima</name>
    <dbReference type="NCBI Taxonomy" id="870908"/>
    <lineage>
        <taxon>Bacteria</taxon>
        <taxon>Pseudomonadati</taxon>
        <taxon>Pseudomonadota</taxon>
        <taxon>Alphaproteobacteria</taxon>
        <taxon>Rhodobacterales</taxon>
        <taxon>Paracoccaceae</taxon>
        <taxon>Cognatishimia</taxon>
    </lineage>
</organism>
<dbReference type="RefSeq" id="WP_072789603.1">
    <property type="nucleotide sequence ID" value="NZ_FQWM01000001.1"/>
</dbReference>
<evidence type="ECO:0000259" key="15">
    <source>
        <dbReference type="PROSITE" id="PS51462"/>
    </source>
</evidence>
<keyword evidence="5 13" id="KW-0479">Metal-binding</keyword>
<comment type="cofactor">
    <cofactor evidence="1 13">
        <name>Mg(2+)</name>
        <dbReference type="ChEBI" id="CHEBI:18420"/>
    </cofactor>
</comment>
<feature type="domain" description="Nudix hydrolase" evidence="15">
    <location>
        <begin position="219"/>
        <end position="359"/>
    </location>
</feature>
<keyword evidence="6" id="KW-0378">Hydrolase</keyword>
<dbReference type="PANTHER" id="PTHR11839">
    <property type="entry name" value="UDP/ADP-SUGAR PYROPHOSPHATASE"/>
    <property type="match status" value="1"/>
</dbReference>
<evidence type="ECO:0000256" key="1">
    <source>
        <dbReference type="ARBA" id="ARBA00001946"/>
    </source>
</evidence>
<evidence type="ECO:0000256" key="9">
    <source>
        <dbReference type="ARBA" id="ARBA00030162"/>
    </source>
</evidence>
<dbReference type="Pfam" id="PF00293">
    <property type="entry name" value="NUDIX"/>
    <property type="match status" value="1"/>
</dbReference>
<dbReference type="EMBL" id="FQWM01000001">
    <property type="protein sequence ID" value="SHG28605.1"/>
    <property type="molecule type" value="Genomic_DNA"/>
</dbReference>
<sequence length="374" mass="41645">MSTFFFYGTLRHIPLLETVLGRALDPNLYRHGIAEGYSACAVEGADFPVIVFGGRGAEGILVEDITDEEVARLNFYEGGFDYSLTPIDIQTEGTTVSARVYFPMPGRLKAAGPWRFEDWQSKWGDLTTLAAKEVMSYFGEKSDKDLDFMFPTIRGRAASRLSAQARSYSLSPSGYTRADVTDTLMEVKHAGYFTLEQHTLSHRAFGGGKVENVQREVFVGTDAALLLPYDVKRDRVLLIEQFRAGPWARHDPNPWMLEPVAGRIDAGETPEQSARREAWEEARVTVETLHPIAKVYASPGCNTEFFHIFVGEADLPDDITGVAGLDHEAEDIRSHLFSFEALMDMVDNYGAANAPLVLAALWLARHRDRLRASA</sequence>
<feature type="short sequence motif" description="Nudix box" evidence="14">
    <location>
        <begin position="262"/>
        <end position="284"/>
    </location>
</feature>
<dbReference type="InterPro" id="IPR000086">
    <property type="entry name" value="NUDIX_hydrolase_dom"/>
</dbReference>
<feature type="binding site" evidence="13">
    <location>
        <position position="261"/>
    </location>
    <ligand>
        <name>Mg(2+)</name>
        <dbReference type="ChEBI" id="CHEBI:18420"/>
        <label>1</label>
    </ligand>
</feature>
<dbReference type="InterPro" id="IPR015797">
    <property type="entry name" value="NUDIX_hydrolase-like_dom_sf"/>
</dbReference>
<comment type="function">
    <text evidence="8">Acts on ADP-mannose and ADP-glucose as well as ADP-ribose. Prevents glycogen biosynthesis. The reaction catalyzed by this enzyme is a limiting step of the gluconeogenic process.</text>
</comment>
<comment type="similarity">
    <text evidence="2">Belongs to the Nudix hydrolase family. NudF subfamily.</text>
</comment>
<evidence type="ECO:0000256" key="7">
    <source>
        <dbReference type="ARBA" id="ARBA00022842"/>
    </source>
</evidence>
<dbReference type="CDD" id="cd24155">
    <property type="entry name" value="NUDIX_ADPRase"/>
    <property type="match status" value="1"/>
</dbReference>
<feature type="binding site" evidence="13">
    <location>
        <position position="277"/>
    </location>
    <ligand>
        <name>Mg(2+)</name>
        <dbReference type="ChEBI" id="CHEBI:18420"/>
        <label>1</label>
    </ligand>
</feature>
<evidence type="ECO:0000256" key="10">
    <source>
        <dbReference type="ARBA" id="ARBA00030308"/>
    </source>
</evidence>
<name>A0A1M5IK35_9RHOB</name>
<dbReference type="InterPro" id="IPR004385">
    <property type="entry name" value="NDP_pyrophosphatase"/>
</dbReference>